<keyword evidence="1" id="KW-0677">Repeat</keyword>
<dbReference type="Pfam" id="PF07523">
    <property type="entry name" value="Big_3"/>
    <property type="match status" value="2"/>
</dbReference>
<dbReference type="SUPFAM" id="SSF69360">
    <property type="entry name" value="Cell wall binding repeat"/>
    <property type="match status" value="1"/>
</dbReference>
<evidence type="ECO:0000256" key="4">
    <source>
        <dbReference type="SAM" id="SignalP"/>
    </source>
</evidence>
<evidence type="ECO:0000256" key="1">
    <source>
        <dbReference type="ARBA" id="ARBA00022737"/>
    </source>
</evidence>
<evidence type="ECO:0000313" key="6">
    <source>
        <dbReference type="EMBL" id="RGD69531.1"/>
    </source>
</evidence>
<dbReference type="InterPro" id="IPR000757">
    <property type="entry name" value="Beta-glucanase-like"/>
</dbReference>
<dbReference type="Gene3D" id="2.60.40.1120">
    <property type="entry name" value="Carboxypeptidase-like, regulatory domain"/>
    <property type="match status" value="1"/>
</dbReference>
<dbReference type="Gene3D" id="2.10.270.10">
    <property type="entry name" value="Cholin Binding"/>
    <property type="match status" value="1"/>
</dbReference>
<feature type="compositionally biased region" description="Polar residues" evidence="3">
    <location>
        <begin position="32"/>
        <end position="61"/>
    </location>
</feature>
<dbReference type="InterPro" id="IPR018337">
    <property type="entry name" value="Cell_wall/Cho-bd_repeat"/>
</dbReference>
<feature type="chain" id="PRO_5017686782" description="GH16 domain-containing protein" evidence="4">
    <location>
        <begin position="25"/>
        <end position="1591"/>
    </location>
</feature>
<feature type="region of interest" description="Disordered" evidence="3">
    <location>
        <begin position="26"/>
        <end position="61"/>
    </location>
</feature>
<dbReference type="InterPro" id="IPR022038">
    <property type="entry name" value="Ig-like_bact"/>
</dbReference>
<dbReference type="GO" id="GO:0005975">
    <property type="term" value="P:carbohydrate metabolic process"/>
    <property type="evidence" value="ECO:0007669"/>
    <property type="project" value="InterPro"/>
</dbReference>
<dbReference type="InterPro" id="IPR008969">
    <property type="entry name" value="CarboxyPept-like_regulatory"/>
</dbReference>
<gene>
    <name evidence="6" type="ORF">DWX31_15855</name>
</gene>
<dbReference type="GO" id="GO:0004553">
    <property type="term" value="F:hydrolase activity, hydrolyzing O-glycosyl compounds"/>
    <property type="evidence" value="ECO:0007669"/>
    <property type="project" value="InterPro"/>
</dbReference>
<dbReference type="Pfam" id="PF19085">
    <property type="entry name" value="Choline_bind_2"/>
    <property type="match status" value="1"/>
</dbReference>
<feature type="domain" description="GH16" evidence="5">
    <location>
        <begin position="204"/>
        <end position="476"/>
    </location>
</feature>
<keyword evidence="4" id="KW-0732">Signal</keyword>
<feature type="region of interest" description="Disordered" evidence="3">
    <location>
        <begin position="356"/>
        <end position="376"/>
    </location>
</feature>
<protein>
    <recommendedName>
        <fullName evidence="5">GH16 domain-containing protein</fullName>
    </recommendedName>
</protein>
<dbReference type="Proteomes" id="UP000261023">
    <property type="component" value="Unassembled WGS sequence"/>
</dbReference>
<accession>A0A3E3DJQ2</accession>
<reference evidence="6 7" key="1">
    <citation type="submission" date="2018-08" db="EMBL/GenBank/DDBJ databases">
        <title>A genome reference for cultivated species of the human gut microbiota.</title>
        <authorList>
            <person name="Zou Y."/>
            <person name="Xue W."/>
            <person name="Luo G."/>
        </authorList>
    </citation>
    <scope>NUCLEOTIDE SEQUENCE [LARGE SCALE GENOMIC DNA]</scope>
    <source>
        <strain evidence="6 7">AF19-13AC</strain>
    </source>
</reference>
<dbReference type="EMBL" id="QTJW01000010">
    <property type="protein sequence ID" value="RGD69531.1"/>
    <property type="molecule type" value="Genomic_DNA"/>
</dbReference>
<name>A0A3E3DJQ2_9FIRM</name>
<dbReference type="PANTHER" id="PTHR10963:SF60">
    <property type="entry name" value="GRAM-NEGATIVE BACTERIA-BINDING PROTEIN 1-RELATED"/>
    <property type="match status" value="1"/>
</dbReference>
<dbReference type="Gene3D" id="2.60.40.3630">
    <property type="match status" value="3"/>
</dbReference>
<dbReference type="PANTHER" id="PTHR10963">
    <property type="entry name" value="GLYCOSYL HYDROLASE-RELATED"/>
    <property type="match status" value="1"/>
</dbReference>
<evidence type="ECO:0000256" key="3">
    <source>
        <dbReference type="SAM" id="MobiDB-lite"/>
    </source>
</evidence>
<evidence type="ECO:0000313" key="7">
    <source>
        <dbReference type="Proteomes" id="UP000261023"/>
    </source>
</evidence>
<dbReference type="InterPro" id="IPR013320">
    <property type="entry name" value="ConA-like_dom_sf"/>
</dbReference>
<feature type="signal peptide" evidence="4">
    <location>
        <begin position="1"/>
        <end position="24"/>
    </location>
</feature>
<dbReference type="InterPro" id="IPR050546">
    <property type="entry name" value="Glycosyl_Hydrlase_16"/>
</dbReference>
<dbReference type="Gene3D" id="2.60.120.200">
    <property type="match status" value="2"/>
</dbReference>
<proteinExistence type="predicted"/>
<organism evidence="6 7">
    <name type="scientific">Hungatella hathewayi</name>
    <dbReference type="NCBI Taxonomy" id="154046"/>
    <lineage>
        <taxon>Bacteria</taxon>
        <taxon>Bacillati</taxon>
        <taxon>Bacillota</taxon>
        <taxon>Clostridia</taxon>
        <taxon>Lachnospirales</taxon>
        <taxon>Lachnospiraceae</taxon>
        <taxon>Hungatella</taxon>
    </lineage>
</organism>
<dbReference type="PROSITE" id="PS51762">
    <property type="entry name" value="GH16_2"/>
    <property type="match status" value="1"/>
</dbReference>
<feature type="repeat" description="Cell wall-binding" evidence="2">
    <location>
        <begin position="1531"/>
        <end position="1550"/>
    </location>
</feature>
<dbReference type="SUPFAM" id="SSF49899">
    <property type="entry name" value="Concanavalin A-like lectins/glucanases"/>
    <property type="match status" value="1"/>
</dbReference>
<dbReference type="OrthoDB" id="9809583at2"/>
<dbReference type="SUPFAM" id="SSF49464">
    <property type="entry name" value="Carboxypeptidase regulatory domain-like"/>
    <property type="match status" value="1"/>
</dbReference>
<dbReference type="Gene3D" id="2.60.120.260">
    <property type="entry name" value="Galactose-binding domain-like"/>
    <property type="match status" value="1"/>
</dbReference>
<dbReference type="Gene3D" id="1.20.1270.70">
    <property type="entry name" value="Designed single chain three-helix bundle"/>
    <property type="match status" value="2"/>
</dbReference>
<dbReference type="PROSITE" id="PS51170">
    <property type="entry name" value="CW"/>
    <property type="match status" value="1"/>
</dbReference>
<dbReference type="Pfam" id="PF07554">
    <property type="entry name" value="FIVAR"/>
    <property type="match status" value="2"/>
</dbReference>
<evidence type="ECO:0000256" key="2">
    <source>
        <dbReference type="PROSITE-ProRule" id="PRU00591"/>
    </source>
</evidence>
<dbReference type="RefSeq" id="WP_117502564.1">
    <property type="nucleotide sequence ID" value="NZ_QTJW01000010.1"/>
</dbReference>
<sequence length="1591" mass="176925">MKRIFASAISVLTGIAIISTTTLAQPPEGVARSNTDFQQSQERSVTEPTNTVLPGSDPANTKNWILDEALSDEFNEPQLDTEKWQPIPYTWAGAWRWQDDNVSLSDGKLHLMARHDENDLIDESPNGWNSHNMYDGDSVNGEYVTSLYGSRSGKSALVYGNFFPIWVRTDTVIRNLDPDKTYSFTAYVKKTGNQPVSKMYAVDPSDKAIPIGGKTMDFAENDDFVAYTLSGITPGSGGMCKIGFEVKADPYAMTIIDDVNFQEEGGTTNLAPNPGFEDVTDMNYSSGGIISRQSMKYGYMETRAKGAPALPGACSAIWLLGRTENWGTEIDVLEIGQTQTVNELDFAIHTFKTPSSVQVPEQDKNPHGSAGIWGSQNPFNPSREYHTYGLEWGPGYQNFYVDGKLKGRFYSGSAGPVQSDTVWQQVSTTHASNMDAIPQNLLLSLGLRPPYRDGNMEDFHTVFDVDYVRVWRSNNVTATGNIKEVNTKEGNLVVPYGTTQDELEARLDTSVAVMLNQASSLSDQRDIDVEWDTSGFDGNAEGTIYTLEGQLVNLPAGVTNTDHINAKLNVYIQAKPYRIDREELQKLVNRVYHEKEYKAASWQNYLLKKREAQAVLDKTDAADREIIEAYENLKTAIQNLEFLPDLNGLIKQEYFAGNYTPQSWWRYTQALEAAKKVLADPEAAGSEIEKAYARLKEAIDALEAVPMGENLLLGKTPVSNTAIGNNKQAATDGSADTDIGWGPSTDKTVYTTVNAGVESGGSDNGYSKWEGAYLQYDFGGEKAVKQVEINRFWYLTDFRSVTWKDCMVQLSTTPDFTADTTTTIFGKADVVMESDTDISGNLRKTPQIISLNEPVTARYLRVYGKGHKGGWGGYSARMSYSEIQAFEAVEVNSYGITGRVTGETGEGAGDVTVKLYKGSDISTASPSNAVKTDEEGVYGFWDLLDGVYSVELPAKNGYKQEVKTVEINGKNAGAVDFQLVKAAEEQADRKLKVKTLPAKTKYWIGQQLDLTGLEVFIYKDGVEERQLEDGEYTVGKLDTSKPGIQKISVTYTDRSADEPVEYETWFTVTVYEEKLNQSIKVVKKPDQLVYTTGDEINPEGLEVRGLNLTDEKVTVLKEGDYILEYDTSKAGTTTVTVVCSIESGGVPAVELKDFFDIRVFDGNESSRIVEQIKVTQKPYKLTYEPEEEFDPEGMIVEKTVKVLASSSNATYTERVPLEALEVEKPDLSKTGNRKVKVLYYGEDKDGEEVVFSDSFSVKVSKDKETVITGTLYAIQKELEQALQYREYLTDSEKQAAFSQAIEDAGECLEAHGKDGRISDKMYSKLLFLDRMLTETYPDIKVAVNADNILKNVNAQGLILSADLSMGQSQLLCLDIEKTTAEEAISEIAGELDHLLAVDISMITNEEEIQSVLPVRLRMQIPEGMSKKQLVIYQYHNGEWSAITPAVKGNQMSFLITDLSLFVIGNRKDRITPPVTDNSDSSVWEPANTIPGIWKKDDTGWWYQKNSGGYITSSWAQIDGLWYCFDEAGYMITDWVFDNGIWYFMNPDGSMAVSRWVLWGDQWYYLGWNGAMAVNTVTPDGYVVNRNGAWVE</sequence>
<evidence type="ECO:0000259" key="5">
    <source>
        <dbReference type="PROSITE" id="PS51762"/>
    </source>
</evidence>
<comment type="caution">
    <text evidence="6">The sequence shown here is derived from an EMBL/GenBank/DDBJ whole genome shotgun (WGS) entry which is preliminary data.</text>
</comment>
<dbReference type="Pfam" id="PF00722">
    <property type="entry name" value="Glyco_hydro_16"/>
    <property type="match status" value="1"/>
</dbReference>